<comment type="subcellular location">
    <subcellularLocation>
        <location evidence="12">Cytoplasm</location>
    </subcellularLocation>
</comment>
<dbReference type="PROSITE" id="PS00665">
    <property type="entry name" value="DHDPS_1"/>
    <property type="match status" value="1"/>
</dbReference>
<dbReference type="PROSITE" id="PS00666">
    <property type="entry name" value="DHDPS_2"/>
    <property type="match status" value="1"/>
</dbReference>
<dbReference type="PIRSF" id="PIRSF001365">
    <property type="entry name" value="DHDPS"/>
    <property type="match status" value="1"/>
</dbReference>
<dbReference type="PRINTS" id="PR00146">
    <property type="entry name" value="DHPICSNTHASE"/>
</dbReference>
<evidence type="ECO:0000256" key="10">
    <source>
        <dbReference type="ARBA" id="ARBA00023270"/>
    </source>
</evidence>
<evidence type="ECO:0000256" key="13">
    <source>
        <dbReference type="PIRNR" id="PIRNR001365"/>
    </source>
</evidence>
<dbReference type="RefSeq" id="WP_185623440.1">
    <property type="nucleotide sequence ID" value="NZ_JABGBW010000001.1"/>
</dbReference>
<gene>
    <name evidence="12" type="primary">dapA</name>
    <name evidence="14" type="ORF">HLB29_01775</name>
</gene>
<dbReference type="CDD" id="cd00950">
    <property type="entry name" value="DHDPS"/>
    <property type="match status" value="1"/>
</dbReference>
<feature type="site" description="Part of a proton relay during catalysis" evidence="12">
    <location>
        <position position="47"/>
    </location>
</feature>
<dbReference type="GO" id="GO:0008840">
    <property type="term" value="F:4-hydroxy-tetrahydrodipicolinate synthase activity"/>
    <property type="evidence" value="ECO:0007669"/>
    <property type="project" value="UniProtKB-EC"/>
</dbReference>
<feature type="binding site" evidence="12">
    <location>
        <position position="210"/>
    </location>
    <ligand>
        <name>pyruvate</name>
        <dbReference type="ChEBI" id="CHEBI:15361"/>
    </ligand>
</feature>
<comment type="caution">
    <text evidence="12">Was originally thought to be a dihydrodipicolinate synthase (DHDPS), catalyzing the condensation of (S)-aspartate-beta-semialdehyde [(S)-ASA] and pyruvate to dihydrodipicolinate (DHDP). However, it was shown in E.coli that the product of the enzymatic reaction is not dihydrodipicolinate but in fact (4S)-4-hydroxy-2,3,4,5-tetrahydro-(2S)-dipicolinic acid (HTPA), and that the consecutive dehydration reaction leading to DHDP is not spontaneous but catalyzed by DapB.</text>
</comment>
<dbReference type="InterPro" id="IPR002220">
    <property type="entry name" value="DapA-like"/>
</dbReference>
<keyword evidence="5 12" id="KW-0963">Cytoplasm</keyword>
<dbReference type="InterPro" id="IPR013785">
    <property type="entry name" value="Aldolase_TIM"/>
</dbReference>
<dbReference type="Gene3D" id="3.20.20.70">
    <property type="entry name" value="Aldolase class I"/>
    <property type="match status" value="1"/>
</dbReference>
<evidence type="ECO:0000256" key="5">
    <source>
        <dbReference type="ARBA" id="ARBA00022490"/>
    </source>
</evidence>
<proteinExistence type="inferred from homology"/>
<reference evidence="14 15" key="1">
    <citation type="submission" date="2020-05" db="EMBL/GenBank/DDBJ databases">
        <title>Draft genome of xy-202 and genomic insight in genome of the genus Peptostreptococcus.</title>
        <authorList>
            <person name="Zhang Z."/>
        </authorList>
    </citation>
    <scope>NUCLEOTIDE SEQUENCE [LARGE SCALE GENOMIC DNA]</scope>
    <source>
        <strain evidence="14 15">DSM 27025</strain>
    </source>
</reference>
<dbReference type="InterPro" id="IPR020625">
    <property type="entry name" value="Schiff_base-form_aldolases_AS"/>
</dbReference>
<feature type="active site" description="Proton donor/acceptor" evidence="12">
    <location>
        <position position="138"/>
    </location>
</feature>
<keyword evidence="10 12" id="KW-0704">Schiff base</keyword>
<evidence type="ECO:0000256" key="3">
    <source>
        <dbReference type="ARBA" id="ARBA00007592"/>
    </source>
</evidence>
<dbReference type="SMART" id="SM01130">
    <property type="entry name" value="DHDPS"/>
    <property type="match status" value="1"/>
</dbReference>
<comment type="catalytic activity">
    <reaction evidence="11 12">
        <text>L-aspartate 4-semialdehyde + pyruvate = (2S,4S)-4-hydroxy-2,3,4,5-tetrahydrodipicolinate + H2O + H(+)</text>
        <dbReference type="Rhea" id="RHEA:34171"/>
        <dbReference type="ChEBI" id="CHEBI:15361"/>
        <dbReference type="ChEBI" id="CHEBI:15377"/>
        <dbReference type="ChEBI" id="CHEBI:15378"/>
        <dbReference type="ChEBI" id="CHEBI:67139"/>
        <dbReference type="ChEBI" id="CHEBI:537519"/>
        <dbReference type="EC" id="4.3.3.7"/>
    </reaction>
</comment>
<feature type="site" description="Part of a proton relay during catalysis" evidence="12">
    <location>
        <position position="112"/>
    </location>
</feature>
<keyword evidence="15" id="KW-1185">Reference proteome</keyword>
<sequence length="302" mass="33539">MTRLFKGVATAIVTPMNEDGTIDYENFERLVKFQLKSGIDALIVSGTTGEGSTLSLDEKLKLLEIAKECRGDIYDCPIVLGTGSNNTAESIRQTKSAKENGADAALLVTPYYNKTSQRGLIAHYFEIANNVDIPLILYNVPGRTGMTIEPETVAKLSTHKNIIALKDATGNMKYMDKVRSLLDSKDEFALYSGDDGTFFDFLVHGGDGVISVISNCLPKMFKEIYNLYSNAEINKSRDLQIKLNLFISTLFSDVSPTPIKAVLAEMGYLKEYFRLPLISTTDTVRKNVIREYNLLKGEEDNL</sequence>
<keyword evidence="6 12" id="KW-0028">Amino-acid biosynthesis</keyword>
<evidence type="ECO:0000256" key="7">
    <source>
        <dbReference type="ARBA" id="ARBA00022915"/>
    </source>
</evidence>
<dbReference type="InterPro" id="IPR020624">
    <property type="entry name" value="Schiff_base-form_aldolases_CS"/>
</dbReference>
<keyword evidence="7 12" id="KW-0220">Diaminopimelate biosynthesis</keyword>
<organism evidence="14 15">
    <name type="scientific">Peptostreptococcus canis</name>
    <dbReference type="NCBI Taxonomy" id="1159213"/>
    <lineage>
        <taxon>Bacteria</taxon>
        <taxon>Bacillati</taxon>
        <taxon>Bacillota</taxon>
        <taxon>Clostridia</taxon>
        <taxon>Peptostreptococcales</taxon>
        <taxon>Peptostreptococcaceae</taxon>
        <taxon>Peptostreptococcus</taxon>
    </lineage>
</organism>
<evidence type="ECO:0000256" key="4">
    <source>
        <dbReference type="ARBA" id="ARBA00012086"/>
    </source>
</evidence>
<dbReference type="NCBIfam" id="TIGR00674">
    <property type="entry name" value="dapA"/>
    <property type="match status" value="1"/>
</dbReference>
<dbReference type="Proteomes" id="UP000713904">
    <property type="component" value="Unassembled WGS sequence"/>
</dbReference>
<comment type="subunit">
    <text evidence="12">Homotetramer; dimer of dimers.</text>
</comment>
<comment type="function">
    <text evidence="1 12">Catalyzes the condensation of (S)-aspartate-beta-semialdehyde [(S)-ASA] and pyruvate to 4-hydroxy-tetrahydrodipicolinate (HTPA).</text>
</comment>
<dbReference type="HAMAP" id="MF_00418">
    <property type="entry name" value="DapA"/>
    <property type="match status" value="1"/>
</dbReference>
<dbReference type="SUPFAM" id="SSF51569">
    <property type="entry name" value="Aldolase"/>
    <property type="match status" value="1"/>
</dbReference>
<evidence type="ECO:0000256" key="8">
    <source>
        <dbReference type="ARBA" id="ARBA00023154"/>
    </source>
</evidence>
<keyword evidence="8 12" id="KW-0457">Lysine biosynthesis</keyword>
<evidence type="ECO:0000256" key="12">
    <source>
        <dbReference type="HAMAP-Rule" id="MF_00418"/>
    </source>
</evidence>
<accession>A0ABR6TJ43</accession>
<comment type="similarity">
    <text evidence="3 12 13">Belongs to the DapA family.</text>
</comment>
<evidence type="ECO:0000313" key="14">
    <source>
        <dbReference type="EMBL" id="MBC2575412.1"/>
    </source>
</evidence>
<protein>
    <recommendedName>
        <fullName evidence="4 12">4-hydroxy-tetrahydrodipicolinate synthase</fullName>
        <shortName evidence="12">HTPA synthase</shortName>
        <ecNumber evidence="4 12">4.3.3.7</ecNumber>
    </recommendedName>
</protein>
<feature type="active site" description="Schiff-base intermediate with substrate" evidence="12">
    <location>
        <position position="166"/>
    </location>
</feature>
<comment type="pathway">
    <text evidence="2 12">Amino-acid biosynthesis; L-lysine biosynthesis via DAP pathway; (S)-tetrahydrodipicolinate from L-aspartate: step 3/4.</text>
</comment>
<dbReference type="InterPro" id="IPR005263">
    <property type="entry name" value="DapA"/>
</dbReference>
<feature type="binding site" evidence="12">
    <location>
        <position position="48"/>
    </location>
    <ligand>
        <name>pyruvate</name>
        <dbReference type="ChEBI" id="CHEBI:15361"/>
    </ligand>
</feature>
<dbReference type="PANTHER" id="PTHR12128:SF66">
    <property type="entry name" value="4-HYDROXY-2-OXOGLUTARATE ALDOLASE, MITOCHONDRIAL"/>
    <property type="match status" value="1"/>
</dbReference>
<evidence type="ECO:0000256" key="1">
    <source>
        <dbReference type="ARBA" id="ARBA00003294"/>
    </source>
</evidence>
<evidence type="ECO:0000313" key="15">
    <source>
        <dbReference type="Proteomes" id="UP000713904"/>
    </source>
</evidence>
<dbReference type="EMBL" id="JABGBW010000001">
    <property type="protein sequence ID" value="MBC2575412.1"/>
    <property type="molecule type" value="Genomic_DNA"/>
</dbReference>
<dbReference type="EC" id="4.3.3.7" evidence="4 12"/>
<comment type="caution">
    <text evidence="14">The sequence shown here is derived from an EMBL/GenBank/DDBJ whole genome shotgun (WGS) entry which is preliminary data.</text>
</comment>
<dbReference type="Pfam" id="PF00701">
    <property type="entry name" value="DHDPS"/>
    <property type="match status" value="1"/>
</dbReference>
<evidence type="ECO:0000256" key="2">
    <source>
        <dbReference type="ARBA" id="ARBA00005120"/>
    </source>
</evidence>
<name>A0ABR6TJ43_9FIRM</name>
<evidence type="ECO:0000256" key="11">
    <source>
        <dbReference type="ARBA" id="ARBA00047836"/>
    </source>
</evidence>
<keyword evidence="9 12" id="KW-0456">Lyase</keyword>
<dbReference type="PANTHER" id="PTHR12128">
    <property type="entry name" value="DIHYDRODIPICOLINATE SYNTHASE"/>
    <property type="match status" value="1"/>
</dbReference>
<evidence type="ECO:0000256" key="9">
    <source>
        <dbReference type="ARBA" id="ARBA00023239"/>
    </source>
</evidence>
<evidence type="ECO:0000256" key="6">
    <source>
        <dbReference type="ARBA" id="ARBA00022605"/>
    </source>
</evidence>